<dbReference type="EMBL" id="LT899436">
    <property type="protein sequence ID" value="SNR15311.1"/>
    <property type="molecule type" value="Genomic_DNA"/>
</dbReference>
<accession>A0A238U7Z7</accession>
<evidence type="ECO:0000313" key="1">
    <source>
        <dbReference type="EMBL" id="SNR15311.1"/>
    </source>
</evidence>
<evidence type="ECO:0000313" key="2">
    <source>
        <dbReference type="Proteomes" id="UP000215214"/>
    </source>
</evidence>
<proteinExistence type="predicted"/>
<name>A0A238U7Z7_9FLAO</name>
<dbReference type="RefSeq" id="WP_095070932.1">
    <property type="nucleotide sequence ID" value="NZ_LT899436.1"/>
</dbReference>
<organism evidence="1 2">
    <name type="scientific">Tenacibaculum jejuense</name>
    <dbReference type="NCBI Taxonomy" id="584609"/>
    <lineage>
        <taxon>Bacteria</taxon>
        <taxon>Pseudomonadati</taxon>
        <taxon>Bacteroidota</taxon>
        <taxon>Flavobacteriia</taxon>
        <taxon>Flavobacteriales</taxon>
        <taxon>Flavobacteriaceae</taxon>
        <taxon>Tenacibaculum</taxon>
    </lineage>
</organism>
<dbReference type="Proteomes" id="UP000215214">
    <property type="component" value="Chromosome TJEJU"/>
</dbReference>
<keyword evidence="2" id="KW-1185">Reference proteome</keyword>
<dbReference type="AlphaFoldDB" id="A0A238U7Z7"/>
<gene>
    <name evidence="1" type="ORF">TJEJU_1583</name>
</gene>
<dbReference type="KEGG" id="tje:TJEJU_1583"/>
<sequence>MKTIFLLLNFIVLVSCSTTKYNQQIQVSSETQIINSLLDSIYTIELCYPDYRLSNKNNKKYKVNKHRLSSIEERDTIQKIVLLKDNYLDELFLEEETKSYVKRKLGETSKAYEVIKNSEKLVSLQFNPELLKQKRVEFLTKKQAELRNINTSRFGKQDSILNVGFMYFSRVYYSPKHNYGFFKYTYIGRGTCGFNALIFFSKKEEKWHYEQTFGLGVF</sequence>
<keyword evidence="1" id="KW-0449">Lipoprotein</keyword>
<reference evidence="1 2" key="1">
    <citation type="submission" date="2017-07" db="EMBL/GenBank/DDBJ databases">
        <authorList>
            <person name="Sun Z.S."/>
            <person name="Albrecht U."/>
            <person name="Echele G."/>
            <person name="Lee C.C."/>
        </authorList>
    </citation>
    <scope>NUCLEOTIDE SEQUENCE [LARGE SCALE GENOMIC DNA]</scope>
    <source>
        <strain evidence="2">type strain: KCTC 22618</strain>
    </source>
</reference>
<dbReference type="PROSITE" id="PS51257">
    <property type="entry name" value="PROKAR_LIPOPROTEIN"/>
    <property type="match status" value="1"/>
</dbReference>
<protein>
    <submittedName>
        <fullName evidence="1">Probable lipoprotein</fullName>
    </submittedName>
</protein>